<dbReference type="PANTHER" id="PTHR31770:SF7">
    <property type="entry name" value="CHEMOKINE-LIKE PROTEIN TAFA-4"/>
    <property type="match status" value="1"/>
</dbReference>
<dbReference type="InterPro" id="IPR020350">
    <property type="entry name" value="Chemokine-like_TAFA"/>
</dbReference>
<sequence>IIVRLVEEALDKLSHYPLTPGPGFNPLLDLLEENADYWTVEMDSGGDSLAVSFCPYHKKRRDLSKVLKFILQHLALQHRLERDQVIQSNLQLQGRTTEKLGPEDPTQAQSRIRLEQWRRAKEKERPMTLQRLQKQKGEKQINCLMLILVLLLHHQDHMKKRLERMNSLGQEKDAERAQRENGNEIWILIQIKPAFPSAQASEDTEALADSCEMYNKDNVYHGMLLLKLRSFDKTLRIKEVQHTVVTLLVCVWLLFSQSVSSSNQSSRGQTGLSEVKPGTCEVVAAHRCCNKNKIEERSQTVKCSCLAGQVAGTTYAKPSCVDVSIVRLKWWCQMEPCLPGEDCKVLPDLTGWSCSTGNKIKTTKIRQKASQDQFCFPGPVSLSKYQWFHVRASEEDITPFILQSSCSFIVSERLIANQVYQQSPRVKSSSGVLQSPHMSLLLSKDKAISEKGNL</sequence>
<evidence type="ECO:0000313" key="4">
    <source>
        <dbReference type="Proteomes" id="UP000316079"/>
    </source>
</evidence>
<dbReference type="InterPro" id="IPR051743">
    <property type="entry name" value="TAFA_chemokine-like"/>
</dbReference>
<comment type="similarity">
    <text evidence="1">Belongs to the TAFA family.</text>
</comment>
<dbReference type="Pfam" id="PF12020">
    <property type="entry name" value="TAFA"/>
    <property type="match status" value="1"/>
</dbReference>
<gene>
    <name evidence="3" type="ORF">DNTS_027435</name>
</gene>
<feature type="non-terminal residue" evidence="3">
    <location>
        <position position="1"/>
    </location>
</feature>
<dbReference type="GO" id="GO:0048018">
    <property type="term" value="F:receptor ligand activity"/>
    <property type="evidence" value="ECO:0007669"/>
    <property type="project" value="TreeGrafter"/>
</dbReference>
<reference evidence="3 4" key="1">
    <citation type="journal article" date="2019" name="Sci. Data">
        <title>Hybrid genome assembly and annotation of Danionella translucida.</title>
        <authorList>
            <person name="Kadobianskyi M."/>
            <person name="Schulze L."/>
            <person name="Schuelke M."/>
            <person name="Judkewitz B."/>
        </authorList>
    </citation>
    <scope>NUCLEOTIDE SEQUENCE [LARGE SCALE GENOMIC DNA]</scope>
    <source>
        <strain evidence="3 4">Bolton</strain>
    </source>
</reference>
<keyword evidence="4" id="KW-1185">Reference proteome</keyword>
<accession>A0A553Q491</accession>
<evidence type="ECO:0000256" key="1">
    <source>
        <dbReference type="ARBA" id="ARBA00006101"/>
    </source>
</evidence>
<organism evidence="3 4">
    <name type="scientific">Danionella cerebrum</name>
    <dbReference type="NCBI Taxonomy" id="2873325"/>
    <lineage>
        <taxon>Eukaryota</taxon>
        <taxon>Metazoa</taxon>
        <taxon>Chordata</taxon>
        <taxon>Craniata</taxon>
        <taxon>Vertebrata</taxon>
        <taxon>Euteleostomi</taxon>
        <taxon>Actinopterygii</taxon>
        <taxon>Neopterygii</taxon>
        <taxon>Teleostei</taxon>
        <taxon>Ostariophysi</taxon>
        <taxon>Cypriniformes</taxon>
        <taxon>Danionidae</taxon>
        <taxon>Danioninae</taxon>
        <taxon>Danionella</taxon>
    </lineage>
</organism>
<keyword evidence="2" id="KW-0732">Signal</keyword>
<dbReference type="GO" id="GO:0005615">
    <property type="term" value="C:extracellular space"/>
    <property type="evidence" value="ECO:0007669"/>
    <property type="project" value="TreeGrafter"/>
</dbReference>
<evidence type="ECO:0000256" key="2">
    <source>
        <dbReference type="ARBA" id="ARBA00022729"/>
    </source>
</evidence>
<comment type="caution">
    <text evidence="3">The sequence shown here is derived from an EMBL/GenBank/DDBJ whole genome shotgun (WGS) entry which is preliminary data.</text>
</comment>
<dbReference type="EMBL" id="SRMA01026384">
    <property type="protein sequence ID" value="TRY84749.1"/>
    <property type="molecule type" value="Genomic_DNA"/>
</dbReference>
<dbReference type="Proteomes" id="UP000316079">
    <property type="component" value="Unassembled WGS sequence"/>
</dbReference>
<dbReference type="STRING" id="623744.A0A553Q491"/>
<proteinExistence type="inferred from homology"/>
<dbReference type="AlphaFoldDB" id="A0A553Q491"/>
<protein>
    <recommendedName>
        <fullName evidence="5">TAFA chemokine like family member 3</fullName>
    </recommendedName>
</protein>
<evidence type="ECO:0000313" key="3">
    <source>
        <dbReference type="EMBL" id="TRY84749.1"/>
    </source>
</evidence>
<evidence type="ECO:0008006" key="5">
    <source>
        <dbReference type="Google" id="ProtNLM"/>
    </source>
</evidence>
<dbReference type="PANTHER" id="PTHR31770">
    <property type="entry name" value="CHEMOKINE-LIKE PROTEIN TAFA FAMILY MEMBER"/>
    <property type="match status" value="1"/>
</dbReference>
<name>A0A553Q491_9TELE</name>